<sequence length="199" mass="23269">MRAFHEKQMSLIERLPAGEVAWFLGSQRMRAATLIQSWWRRRRGRPRREQGDAAASEISRAARQRNRATVRRFVEGPEREQLQAEIDRYRRKNPPPRLSDDQMRQTHSEVQHLLSEFYSRQQQTIDSSGKTTEDNSLFQRLEEDCRLLMEAPKLGELETEKEVHPSFFAPGSQTVATMAQKMHLKEMKAAGLQCHEQHT</sequence>
<dbReference type="AlphaFoldDB" id="A0AA35XEE5"/>
<accession>A0AA35XEE5</accession>
<keyword evidence="2" id="KW-1185">Reference proteome</keyword>
<proteinExistence type="predicted"/>
<organism evidence="1 2">
    <name type="scientific">Geodia barretti</name>
    <name type="common">Barrett's horny sponge</name>
    <dbReference type="NCBI Taxonomy" id="519541"/>
    <lineage>
        <taxon>Eukaryota</taxon>
        <taxon>Metazoa</taxon>
        <taxon>Porifera</taxon>
        <taxon>Demospongiae</taxon>
        <taxon>Heteroscleromorpha</taxon>
        <taxon>Tetractinellida</taxon>
        <taxon>Astrophorina</taxon>
        <taxon>Geodiidae</taxon>
        <taxon>Geodia</taxon>
    </lineage>
</organism>
<dbReference type="InterPro" id="IPR028765">
    <property type="entry name" value="IQCB1"/>
</dbReference>
<dbReference type="GO" id="GO:0005929">
    <property type="term" value="C:cilium"/>
    <property type="evidence" value="ECO:0007669"/>
    <property type="project" value="TreeGrafter"/>
</dbReference>
<evidence type="ECO:0000313" key="2">
    <source>
        <dbReference type="Proteomes" id="UP001174909"/>
    </source>
</evidence>
<evidence type="ECO:0000313" key="1">
    <source>
        <dbReference type="EMBL" id="CAI8048385.1"/>
    </source>
</evidence>
<reference evidence="1" key="1">
    <citation type="submission" date="2023-03" db="EMBL/GenBank/DDBJ databases">
        <authorList>
            <person name="Steffen K."/>
            <person name="Cardenas P."/>
        </authorList>
    </citation>
    <scope>NUCLEOTIDE SEQUENCE</scope>
</reference>
<dbReference type="GO" id="GO:0005516">
    <property type="term" value="F:calmodulin binding"/>
    <property type="evidence" value="ECO:0007669"/>
    <property type="project" value="InterPro"/>
</dbReference>
<protein>
    <submittedName>
        <fullName evidence="1">Uncharacterized protein</fullName>
    </submittedName>
</protein>
<comment type="caution">
    <text evidence="1">The sequence shown here is derived from an EMBL/GenBank/DDBJ whole genome shotgun (WGS) entry which is preliminary data.</text>
</comment>
<dbReference type="Proteomes" id="UP001174909">
    <property type="component" value="Unassembled WGS sequence"/>
</dbReference>
<name>A0AA35XEE5_GEOBA</name>
<dbReference type="PANTHER" id="PTHR15673">
    <property type="entry name" value="IQ CALMODULIN-BINDING MOTIF CONTAINING PROTEIN 1"/>
    <property type="match status" value="1"/>
</dbReference>
<dbReference type="PANTHER" id="PTHR15673:SF2">
    <property type="entry name" value="IQ CALMODULIN-BINDING MOTIF-CONTAINING PROTEIN 1"/>
    <property type="match status" value="1"/>
</dbReference>
<dbReference type="GO" id="GO:0060271">
    <property type="term" value="P:cilium assembly"/>
    <property type="evidence" value="ECO:0007669"/>
    <property type="project" value="InterPro"/>
</dbReference>
<dbReference type="EMBL" id="CASHTH010003726">
    <property type="protein sequence ID" value="CAI8048385.1"/>
    <property type="molecule type" value="Genomic_DNA"/>
</dbReference>
<gene>
    <name evidence="1" type="ORF">GBAR_LOCUS26696</name>
</gene>